<protein>
    <recommendedName>
        <fullName evidence="1">F-box domain-containing protein</fullName>
    </recommendedName>
</protein>
<accession>A0A1Y2IL63</accession>
<dbReference type="AlphaFoldDB" id="A0A1Y2IL63"/>
<dbReference type="Gene3D" id="3.80.10.10">
    <property type="entry name" value="Ribonuclease Inhibitor"/>
    <property type="match status" value="1"/>
</dbReference>
<dbReference type="InterPro" id="IPR036047">
    <property type="entry name" value="F-box-like_dom_sf"/>
</dbReference>
<dbReference type="PROSITE" id="PS50181">
    <property type="entry name" value="FBOX"/>
    <property type="match status" value="1"/>
</dbReference>
<dbReference type="SUPFAM" id="SSF81383">
    <property type="entry name" value="F-box domain"/>
    <property type="match status" value="1"/>
</dbReference>
<evidence type="ECO:0000259" key="1">
    <source>
        <dbReference type="PROSITE" id="PS50181"/>
    </source>
</evidence>
<dbReference type="OrthoDB" id="2758792at2759"/>
<evidence type="ECO:0000313" key="3">
    <source>
        <dbReference type="Proteomes" id="UP000193067"/>
    </source>
</evidence>
<dbReference type="InterPro" id="IPR001810">
    <property type="entry name" value="F-box_dom"/>
</dbReference>
<dbReference type="EMBL" id="KZ084108">
    <property type="protein sequence ID" value="OSD01886.1"/>
    <property type="molecule type" value="Genomic_DNA"/>
</dbReference>
<dbReference type="Proteomes" id="UP000193067">
    <property type="component" value="Unassembled WGS sequence"/>
</dbReference>
<dbReference type="STRING" id="1353009.A0A1Y2IL63"/>
<dbReference type="InterPro" id="IPR032675">
    <property type="entry name" value="LRR_dom_sf"/>
</dbReference>
<feature type="domain" description="F-box" evidence="1">
    <location>
        <begin position="64"/>
        <end position="116"/>
    </location>
</feature>
<dbReference type="Gene3D" id="1.20.1280.50">
    <property type="match status" value="1"/>
</dbReference>
<name>A0A1Y2IL63_TRAC3</name>
<proteinExistence type="predicted"/>
<evidence type="ECO:0000313" key="2">
    <source>
        <dbReference type="EMBL" id="OSD01886.1"/>
    </source>
</evidence>
<sequence>MKKPEALPDPLRAENLRGPFYSTTITPHLSMPGSSTSFSRADLLDMERERYAEVIALRSLLNSSITINQLPNELLAEILLHVRSGDLSTLRWLNLLLVCRHWFYVIATTPSFWSFLPFYNNANLLRTGLARSKGTSVDVSCSHTFGDDAFLSETFALIQPHTTRLRSLKFECHSPEAALRLHNFFGSHSMPRLQKLKLRLLSRAQPMQPPLPLQQFPDLQQVDLVGFYIPPSPSFLQQLRVVDYTENFMRTGSDVAALVNMVRNLVNVEELRLARAASRASANVAIVDVASPAEGRVTLHNLRSLRMIMETPIIRQLLSNIVVPPTSRVMLTANYPRDHPDLPSILQMLPHDKTICLPVLSQLVSATVKIYYDLRGLEVTGLTSLLSDDGFGPQNLDFICSAVSMDTSQVRTAVDVMDALRAMEDAVKLQALTIKCHTISVFGAAWQACFHAHPMLCDLTLRIRLDELDMNSAEHVMQQLDPDDGDEQITSGDTVPGPNLMFLRLRGPWRITENLLAITKECLENRRRRLGRQQALTELSMEVCGFLGMDTFMREKKAFEEELSHLVGSVRLHLQPDST</sequence>
<reference evidence="2 3" key="1">
    <citation type="journal article" date="2015" name="Biotechnol. Biofuels">
        <title>Enhanced degradation of softwood versus hardwood by the white-rot fungus Pycnoporus coccineus.</title>
        <authorList>
            <person name="Couturier M."/>
            <person name="Navarro D."/>
            <person name="Chevret D."/>
            <person name="Henrissat B."/>
            <person name="Piumi F."/>
            <person name="Ruiz-Duenas F.J."/>
            <person name="Martinez A.T."/>
            <person name="Grigoriev I.V."/>
            <person name="Riley R."/>
            <person name="Lipzen A."/>
            <person name="Berrin J.G."/>
            <person name="Master E.R."/>
            <person name="Rosso M.N."/>
        </authorList>
    </citation>
    <scope>NUCLEOTIDE SEQUENCE [LARGE SCALE GENOMIC DNA]</scope>
    <source>
        <strain evidence="2 3">BRFM310</strain>
    </source>
</reference>
<dbReference type="Pfam" id="PF12937">
    <property type="entry name" value="F-box-like"/>
    <property type="match status" value="1"/>
</dbReference>
<gene>
    <name evidence="2" type="ORF">PYCCODRAFT_454109</name>
</gene>
<organism evidence="2 3">
    <name type="scientific">Trametes coccinea (strain BRFM310)</name>
    <name type="common">Pycnoporus coccineus</name>
    <dbReference type="NCBI Taxonomy" id="1353009"/>
    <lineage>
        <taxon>Eukaryota</taxon>
        <taxon>Fungi</taxon>
        <taxon>Dikarya</taxon>
        <taxon>Basidiomycota</taxon>
        <taxon>Agaricomycotina</taxon>
        <taxon>Agaricomycetes</taxon>
        <taxon>Polyporales</taxon>
        <taxon>Polyporaceae</taxon>
        <taxon>Trametes</taxon>
    </lineage>
</organism>
<keyword evidence="3" id="KW-1185">Reference proteome</keyword>